<dbReference type="AlphaFoldDB" id="A0A9P0JUD4"/>
<organism evidence="1 2">
    <name type="scientific">Acanthoscelides obtectus</name>
    <name type="common">Bean weevil</name>
    <name type="synonym">Bruchus obtectus</name>
    <dbReference type="NCBI Taxonomy" id="200917"/>
    <lineage>
        <taxon>Eukaryota</taxon>
        <taxon>Metazoa</taxon>
        <taxon>Ecdysozoa</taxon>
        <taxon>Arthropoda</taxon>
        <taxon>Hexapoda</taxon>
        <taxon>Insecta</taxon>
        <taxon>Pterygota</taxon>
        <taxon>Neoptera</taxon>
        <taxon>Endopterygota</taxon>
        <taxon>Coleoptera</taxon>
        <taxon>Polyphaga</taxon>
        <taxon>Cucujiformia</taxon>
        <taxon>Chrysomeloidea</taxon>
        <taxon>Chrysomelidae</taxon>
        <taxon>Bruchinae</taxon>
        <taxon>Bruchini</taxon>
        <taxon>Acanthoscelides</taxon>
    </lineage>
</organism>
<evidence type="ECO:0000313" key="2">
    <source>
        <dbReference type="Proteomes" id="UP001152888"/>
    </source>
</evidence>
<gene>
    <name evidence="1" type="ORF">ACAOBT_LOCUS3755</name>
</gene>
<sequence>MIQVSSDLVSEFLHILESCTHPGQLTSTFVNISLASQVACTFKIPEVDLQKNVHHTDDIRNMFAELPKAIPSSRDLDPPQPNMVTIKQIGFLIHGIL</sequence>
<evidence type="ECO:0000313" key="1">
    <source>
        <dbReference type="EMBL" id="CAH1960731.1"/>
    </source>
</evidence>
<reference evidence="1" key="1">
    <citation type="submission" date="2022-03" db="EMBL/GenBank/DDBJ databases">
        <authorList>
            <person name="Sayadi A."/>
        </authorList>
    </citation>
    <scope>NUCLEOTIDE SEQUENCE</scope>
</reference>
<keyword evidence="2" id="KW-1185">Reference proteome</keyword>
<dbReference type="Proteomes" id="UP001152888">
    <property type="component" value="Unassembled WGS sequence"/>
</dbReference>
<comment type="caution">
    <text evidence="1">The sequence shown here is derived from an EMBL/GenBank/DDBJ whole genome shotgun (WGS) entry which is preliminary data.</text>
</comment>
<protein>
    <submittedName>
        <fullName evidence="1">Uncharacterized protein</fullName>
    </submittedName>
</protein>
<name>A0A9P0JUD4_ACAOB</name>
<proteinExistence type="predicted"/>
<dbReference type="EMBL" id="CAKOFQ010006689">
    <property type="protein sequence ID" value="CAH1960731.1"/>
    <property type="molecule type" value="Genomic_DNA"/>
</dbReference>
<accession>A0A9P0JUD4</accession>